<reference evidence="2" key="2">
    <citation type="submission" date="2022-01" db="EMBL/GenBank/DDBJ databases">
        <authorList>
            <person name="Yamashiro T."/>
            <person name="Shiraishi A."/>
            <person name="Satake H."/>
            <person name="Nakayama K."/>
        </authorList>
    </citation>
    <scope>NUCLEOTIDE SEQUENCE</scope>
</reference>
<evidence type="ECO:0000259" key="1">
    <source>
        <dbReference type="Pfam" id="PF17921"/>
    </source>
</evidence>
<keyword evidence="2" id="KW-0808">Transferase</keyword>
<dbReference type="InterPro" id="IPR041588">
    <property type="entry name" value="Integrase_H2C2"/>
</dbReference>
<comment type="caution">
    <text evidence="2">The sequence shown here is derived from an EMBL/GenBank/DDBJ whole genome shotgun (WGS) entry which is preliminary data.</text>
</comment>
<dbReference type="GO" id="GO:0003964">
    <property type="term" value="F:RNA-directed DNA polymerase activity"/>
    <property type="evidence" value="ECO:0007669"/>
    <property type="project" value="UniProtKB-KW"/>
</dbReference>
<proteinExistence type="predicted"/>
<reference evidence="2" key="1">
    <citation type="journal article" date="2022" name="Int. J. Mol. Sci.">
        <title>Draft Genome of Tanacetum Coccineum: Genomic Comparison of Closely Related Tanacetum-Family Plants.</title>
        <authorList>
            <person name="Yamashiro T."/>
            <person name="Shiraishi A."/>
            <person name="Nakayama K."/>
            <person name="Satake H."/>
        </authorList>
    </citation>
    <scope>NUCLEOTIDE SEQUENCE</scope>
</reference>
<feature type="domain" description="Integrase zinc-binding" evidence="1">
    <location>
        <begin position="63"/>
        <end position="109"/>
    </location>
</feature>
<name>A0ABQ5GHC2_9ASTR</name>
<gene>
    <name evidence="2" type="ORF">Tco_1041335</name>
</gene>
<dbReference type="EMBL" id="BQNB010018456">
    <property type="protein sequence ID" value="GJT74610.1"/>
    <property type="molecule type" value="Genomic_DNA"/>
</dbReference>
<organism evidence="2 3">
    <name type="scientific">Tanacetum coccineum</name>
    <dbReference type="NCBI Taxonomy" id="301880"/>
    <lineage>
        <taxon>Eukaryota</taxon>
        <taxon>Viridiplantae</taxon>
        <taxon>Streptophyta</taxon>
        <taxon>Embryophyta</taxon>
        <taxon>Tracheophyta</taxon>
        <taxon>Spermatophyta</taxon>
        <taxon>Magnoliopsida</taxon>
        <taxon>eudicotyledons</taxon>
        <taxon>Gunneridae</taxon>
        <taxon>Pentapetalae</taxon>
        <taxon>asterids</taxon>
        <taxon>campanulids</taxon>
        <taxon>Asterales</taxon>
        <taxon>Asteraceae</taxon>
        <taxon>Asteroideae</taxon>
        <taxon>Anthemideae</taxon>
        <taxon>Anthemidinae</taxon>
        <taxon>Tanacetum</taxon>
    </lineage>
</organism>
<accession>A0ABQ5GHC2</accession>
<keyword evidence="2" id="KW-0548">Nucleotidyltransferase</keyword>
<sequence>MEVLTERKIADEFFDEHLMVLKSKSKDDEPWYADFVNYIVGKEEPYAFKLRTDIIMRRCVAGSETLEILAHCHSGPTGGHHSANVTAKKVYESRFYWPNVFKDANEYAR</sequence>
<keyword evidence="2" id="KW-0695">RNA-directed DNA polymerase</keyword>
<keyword evidence="3" id="KW-1185">Reference proteome</keyword>
<evidence type="ECO:0000313" key="3">
    <source>
        <dbReference type="Proteomes" id="UP001151760"/>
    </source>
</evidence>
<protein>
    <submittedName>
        <fullName evidence="2">Reverse transcriptase domain-containing protein</fullName>
    </submittedName>
</protein>
<dbReference type="Gene3D" id="1.10.340.70">
    <property type="match status" value="1"/>
</dbReference>
<evidence type="ECO:0000313" key="2">
    <source>
        <dbReference type="EMBL" id="GJT74610.1"/>
    </source>
</evidence>
<dbReference type="Pfam" id="PF17921">
    <property type="entry name" value="Integrase_H2C2"/>
    <property type="match status" value="1"/>
</dbReference>
<dbReference type="Proteomes" id="UP001151760">
    <property type="component" value="Unassembled WGS sequence"/>
</dbReference>